<dbReference type="KEGG" id="vg:54997997"/>
<gene>
    <name evidence="1" type="primary">6</name>
    <name evidence="1" type="ORF">SEA_DAREDEVIL_6</name>
</gene>
<dbReference type="GeneID" id="54997997"/>
<protein>
    <submittedName>
        <fullName evidence="1">Uncharacterized protein</fullName>
    </submittedName>
</protein>
<evidence type="ECO:0000313" key="2">
    <source>
        <dbReference type="Proteomes" id="UP000257597"/>
    </source>
</evidence>
<sequence length="72" mass="8179">MIKRHHYRLAEFDKDGICEDEARVELFNHLVQQGIDPEAITFHDADRALFKNGVISLDPEGAYVLVTASVRP</sequence>
<organism evidence="1 2">
    <name type="scientific">Gordonia phage Daredevil</name>
    <dbReference type="NCBI Taxonomy" id="2283286"/>
    <lineage>
        <taxon>Viruses</taxon>
        <taxon>Duplodnaviria</taxon>
        <taxon>Heunggongvirae</taxon>
        <taxon>Uroviricota</taxon>
        <taxon>Caudoviricetes</taxon>
        <taxon>Daredevilvirus</taxon>
        <taxon>Daredevilvirus daredevil</taxon>
    </lineage>
</organism>
<reference evidence="2" key="1">
    <citation type="submission" date="2018-07" db="EMBL/GenBank/DDBJ databases">
        <authorList>
            <person name="Quirk P.G."/>
            <person name="Krulwich T.A."/>
        </authorList>
    </citation>
    <scope>NUCLEOTIDE SEQUENCE [LARGE SCALE GENOMIC DNA]</scope>
</reference>
<accession>A0A345MIL3</accession>
<dbReference type="RefSeq" id="YP_009807120.1">
    <property type="nucleotide sequence ID" value="NC_048021.1"/>
</dbReference>
<proteinExistence type="predicted"/>
<dbReference type="Proteomes" id="UP000257597">
    <property type="component" value="Segment"/>
</dbReference>
<dbReference type="EMBL" id="MH590603">
    <property type="protein sequence ID" value="AXH70394.1"/>
    <property type="molecule type" value="Genomic_DNA"/>
</dbReference>
<name>A0A345MIL3_9CAUD</name>
<keyword evidence="2" id="KW-1185">Reference proteome</keyword>
<evidence type="ECO:0000313" key="1">
    <source>
        <dbReference type="EMBL" id="AXH70394.1"/>
    </source>
</evidence>